<dbReference type="RefSeq" id="WP_377944605.1">
    <property type="nucleotide sequence ID" value="NZ_JBHUCX010000074.1"/>
</dbReference>
<sequence>MNNPWSELHAARKMHRWTQQATSRGIVSQPLYSLIEQGVVMPTPDVINKLAARLTADAHKWHLAWRPHRQKVQQKILFWRTFVNRNEVELNNLLYTSADALALDIECYRHWLAAQKMSVTTALQCELDKTRAKLHAASSLYLPKSMRGVGDLRLQTVLAVVEAMVNMRIGRYQASAIWTLRAHKMYSKIPPYLQ</sequence>
<reference evidence="3" key="1">
    <citation type="journal article" date="2019" name="Int. J. Syst. Evol. Microbiol.">
        <title>The Global Catalogue of Microorganisms (GCM) 10K type strain sequencing project: providing services to taxonomists for standard genome sequencing and annotation.</title>
        <authorList>
            <consortium name="The Broad Institute Genomics Platform"/>
            <consortium name="The Broad Institute Genome Sequencing Center for Infectious Disease"/>
            <person name="Wu L."/>
            <person name="Ma J."/>
        </authorList>
    </citation>
    <scope>NUCLEOTIDE SEQUENCE [LARGE SCALE GENOMIC DNA]</scope>
    <source>
        <strain evidence="3">CGMCC 1.12286</strain>
    </source>
</reference>
<dbReference type="SUPFAM" id="SSF47413">
    <property type="entry name" value="lambda repressor-like DNA-binding domains"/>
    <property type="match status" value="1"/>
</dbReference>
<dbReference type="Gene3D" id="1.25.40.10">
    <property type="entry name" value="Tetratricopeptide repeat domain"/>
    <property type="match status" value="1"/>
</dbReference>
<keyword evidence="3" id="KW-1185">Reference proteome</keyword>
<dbReference type="Proteomes" id="UP001597079">
    <property type="component" value="Unassembled WGS sequence"/>
</dbReference>
<dbReference type="InterPro" id="IPR010982">
    <property type="entry name" value="Lambda_DNA-bd_dom_sf"/>
</dbReference>
<comment type="caution">
    <text evidence="2">The sequence shown here is derived from an EMBL/GenBank/DDBJ whole genome shotgun (WGS) entry which is preliminary data.</text>
</comment>
<dbReference type="InterPro" id="IPR001387">
    <property type="entry name" value="Cro/C1-type_HTH"/>
</dbReference>
<dbReference type="CDD" id="cd00093">
    <property type="entry name" value="HTH_XRE"/>
    <property type="match status" value="1"/>
</dbReference>
<dbReference type="InterPro" id="IPR011990">
    <property type="entry name" value="TPR-like_helical_dom_sf"/>
</dbReference>
<evidence type="ECO:0000259" key="1">
    <source>
        <dbReference type="PROSITE" id="PS50943"/>
    </source>
</evidence>
<feature type="domain" description="HTH cro/C1-type" evidence="1">
    <location>
        <begin position="8"/>
        <end position="61"/>
    </location>
</feature>
<accession>A0ABW4JM93</accession>
<organism evidence="2 3">
    <name type="scientific">Alicyclobacillus fodiniaquatilis</name>
    <dbReference type="NCBI Taxonomy" id="1661150"/>
    <lineage>
        <taxon>Bacteria</taxon>
        <taxon>Bacillati</taxon>
        <taxon>Bacillota</taxon>
        <taxon>Bacilli</taxon>
        <taxon>Bacillales</taxon>
        <taxon>Alicyclobacillaceae</taxon>
        <taxon>Alicyclobacillus</taxon>
    </lineage>
</organism>
<dbReference type="EMBL" id="JBHUCX010000074">
    <property type="protein sequence ID" value="MFD1676698.1"/>
    <property type="molecule type" value="Genomic_DNA"/>
</dbReference>
<proteinExistence type="predicted"/>
<gene>
    <name evidence="2" type="ORF">ACFSB2_18655</name>
</gene>
<dbReference type="PROSITE" id="PS50943">
    <property type="entry name" value="HTH_CROC1"/>
    <property type="match status" value="1"/>
</dbReference>
<dbReference type="Pfam" id="PF01381">
    <property type="entry name" value="HTH_3"/>
    <property type="match status" value="1"/>
</dbReference>
<name>A0ABW4JM93_9BACL</name>
<dbReference type="SMART" id="SM00530">
    <property type="entry name" value="HTH_XRE"/>
    <property type="match status" value="1"/>
</dbReference>
<protein>
    <submittedName>
        <fullName evidence="2">Helix-turn-helix domain-containing protein</fullName>
    </submittedName>
</protein>
<evidence type="ECO:0000313" key="2">
    <source>
        <dbReference type="EMBL" id="MFD1676698.1"/>
    </source>
</evidence>
<evidence type="ECO:0000313" key="3">
    <source>
        <dbReference type="Proteomes" id="UP001597079"/>
    </source>
</evidence>